<dbReference type="PANTHER" id="PTHR43725:SF47">
    <property type="entry name" value="UDP-GLUCOSE 4-EPIMERASE"/>
    <property type="match status" value="1"/>
</dbReference>
<sequence>MKVIVTGGLGYIGSHVVVELQEKGYEVIVIDNLLNSSIKVLDQIKAITGIKPEFVELDLRDKKSVKGFFSNHSDVQSVIHFAASKAVGESVAKPLDYYENNINALVYLLQELKDRDARIIFSSSCTVYGEADELPITEIAPIKTAMSPYGNTKQIGEEIIIDACKAYNSINAIALRYFNPIGAHHTALIGELPLGTPQNLVPYITQTVIGLRDELSVFGSDYDTPDGTAIRDYIHVVDLAKAHVIALERLLESKNETNFEIFNIGTGNGSSVLEVIHTFEEVTGEKLNYKLVDRRAGDVTAAYAHTAKAQNVLGWKAQSSLAEALISAWKWEQYVRSDKY</sequence>
<dbReference type="RefSeq" id="WP_126444485.1">
    <property type="nucleotide sequence ID" value="NZ_CP034549.1"/>
</dbReference>
<dbReference type="OrthoDB" id="9801785at2"/>
<dbReference type="SUPFAM" id="SSF51735">
    <property type="entry name" value="NAD(P)-binding Rossmann-fold domains"/>
    <property type="match status" value="1"/>
</dbReference>
<evidence type="ECO:0000259" key="11">
    <source>
        <dbReference type="Pfam" id="PF01370"/>
    </source>
</evidence>
<evidence type="ECO:0000313" key="12">
    <source>
        <dbReference type="EMBL" id="AZQ42747.1"/>
    </source>
</evidence>
<comment type="similarity">
    <text evidence="4 10">Belongs to the NAD(P)-dependent epimerase/dehydratase family.</text>
</comment>
<evidence type="ECO:0000256" key="8">
    <source>
        <dbReference type="ARBA" id="ARBA00023144"/>
    </source>
</evidence>
<evidence type="ECO:0000256" key="6">
    <source>
        <dbReference type="ARBA" id="ARBA00018569"/>
    </source>
</evidence>
<dbReference type="AlphaFoldDB" id="A0A3S9MU93"/>
<dbReference type="GO" id="GO:0003978">
    <property type="term" value="F:UDP-glucose 4-epimerase activity"/>
    <property type="evidence" value="ECO:0007669"/>
    <property type="project" value="UniProtKB-UniRule"/>
</dbReference>
<protein>
    <recommendedName>
        <fullName evidence="6 10">UDP-glucose 4-epimerase</fullName>
        <ecNumber evidence="5 10">5.1.3.2</ecNumber>
    </recommendedName>
</protein>
<dbReference type="Proteomes" id="UP000279600">
    <property type="component" value="Chromosome"/>
</dbReference>
<keyword evidence="9 10" id="KW-0413">Isomerase</keyword>
<accession>A0A3S9MU93</accession>
<comment type="cofactor">
    <cofactor evidence="2 10">
        <name>NAD(+)</name>
        <dbReference type="ChEBI" id="CHEBI:57540"/>
    </cofactor>
</comment>
<gene>
    <name evidence="12" type="primary">galE</name>
    <name evidence="12" type="ORF">EJ995_00270</name>
</gene>
<dbReference type="GO" id="GO:0005829">
    <property type="term" value="C:cytosol"/>
    <property type="evidence" value="ECO:0007669"/>
    <property type="project" value="TreeGrafter"/>
</dbReference>
<evidence type="ECO:0000256" key="3">
    <source>
        <dbReference type="ARBA" id="ARBA00004947"/>
    </source>
</evidence>
<keyword evidence="8" id="KW-0299">Galactose metabolism</keyword>
<keyword evidence="7 10" id="KW-0520">NAD</keyword>
<dbReference type="UniPathway" id="UPA00214"/>
<dbReference type="KEGG" id="noj:EJ995_00270"/>
<dbReference type="Gene3D" id="3.40.50.720">
    <property type="entry name" value="NAD(P)-binding Rossmann-like Domain"/>
    <property type="match status" value="1"/>
</dbReference>
<comment type="pathway">
    <text evidence="3 10">Carbohydrate metabolism; galactose metabolism.</text>
</comment>
<name>A0A3S9MU93_9FLAO</name>
<dbReference type="PANTHER" id="PTHR43725">
    <property type="entry name" value="UDP-GLUCOSE 4-EPIMERASE"/>
    <property type="match status" value="1"/>
</dbReference>
<dbReference type="CDD" id="cd05247">
    <property type="entry name" value="UDP_G4E_1_SDR_e"/>
    <property type="match status" value="1"/>
</dbReference>
<proteinExistence type="inferred from homology"/>
<keyword evidence="10" id="KW-0119">Carbohydrate metabolism</keyword>
<comment type="subunit">
    <text evidence="10">Homodimer.</text>
</comment>
<dbReference type="Pfam" id="PF01370">
    <property type="entry name" value="Epimerase"/>
    <property type="match status" value="1"/>
</dbReference>
<dbReference type="Gene3D" id="3.90.25.10">
    <property type="entry name" value="UDP-galactose 4-epimerase, domain 1"/>
    <property type="match status" value="1"/>
</dbReference>
<keyword evidence="13" id="KW-1185">Reference proteome</keyword>
<dbReference type="EC" id="5.1.3.2" evidence="5 10"/>
<evidence type="ECO:0000256" key="2">
    <source>
        <dbReference type="ARBA" id="ARBA00001911"/>
    </source>
</evidence>
<evidence type="ECO:0000256" key="10">
    <source>
        <dbReference type="RuleBase" id="RU366046"/>
    </source>
</evidence>
<dbReference type="InterPro" id="IPR036291">
    <property type="entry name" value="NAD(P)-bd_dom_sf"/>
</dbReference>
<dbReference type="InterPro" id="IPR005886">
    <property type="entry name" value="UDP_G4E"/>
</dbReference>
<comment type="catalytic activity">
    <reaction evidence="1 10">
        <text>UDP-alpha-D-glucose = UDP-alpha-D-galactose</text>
        <dbReference type="Rhea" id="RHEA:22168"/>
        <dbReference type="ChEBI" id="CHEBI:58885"/>
        <dbReference type="ChEBI" id="CHEBI:66914"/>
        <dbReference type="EC" id="5.1.3.2"/>
    </reaction>
</comment>
<evidence type="ECO:0000256" key="5">
    <source>
        <dbReference type="ARBA" id="ARBA00013189"/>
    </source>
</evidence>
<evidence type="ECO:0000256" key="7">
    <source>
        <dbReference type="ARBA" id="ARBA00023027"/>
    </source>
</evidence>
<dbReference type="EMBL" id="CP034549">
    <property type="protein sequence ID" value="AZQ42747.1"/>
    <property type="molecule type" value="Genomic_DNA"/>
</dbReference>
<evidence type="ECO:0000313" key="13">
    <source>
        <dbReference type="Proteomes" id="UP000279600"/>
    </source>
</evidence>
<dbReference type="InterPro" id="IPR001509">
    <property type="entry name" value="Epimerase_deHydtase"/>
</dbReference>
<feature type="domain" description="NAD-dependent epimerase/dehydratase" evidence="11">
    <location>
        <begin position="3"/>
        <end position="265"/>
    </location>
</feature>
<dbReference type="PRINTS" id="PR01713">
    <property type="entry name" value="NUCEPIMERASE"/>
</dbReference>
<dbReference type="NCBIfam" id="TIGR01179">
    <property type="entry name" value="galE"/>
    <property type="match status" value="1"/>
</dbReference>
<evidence type="ECO:0000256" key="4">
    <source>
        <dbReference type="ARBA" id="ARBA00007637"/>
    </source>
</evidence>
<organism evidence="12 13">
    <name type="scientific">Nonlabens ponticola</name>
    <dbReference type="NCBI Taxonomy" id="2496866"/>
    <lineage>
        <taxon>Bacteria</taxon>
        <taxon>Pseudomonadati</taxon>
        <taxon>Bacteroidota</taxon>
        <taxon>Flavobacteriia</taxon>
        <taxon>Flavobacteriales</taxon>
        <taxon>Flavobacteriaceae</taxon>
        <taxon>Nonlabens</taxon>
    </lineage>
</organism>
<dbReference type="GO" id="GO:0006012">
    <property type="term" value="P:galactose metabolic process"/>
    <property type="evidence" value="ECO:0007669"/>
    <property type="project" value="UniProtKB-UniPathway"/>
</dbReference>
<evidence type="ECO:0000256" key="9">
    <source>
        <dbReference type="ARBA" id="ARBA00023235"/>
    </source>
</evidence>
<reference evidence="12 13" key="1">
    <citation type="submission" date="2018-12" db="EMBL/GenBank/DDBJ databases">
        <title>Complete genome of Nonlabens sp. MJ115.</title>
        <authorList>
            <person name="Choi H.S."/>
            <person name="Jung J."/>
        </authorList>
    </citation>
    <scope>NUCLEOTIDE SEQUENCE [LARGE SCALE GENOMIC DNA]</scope>
    <source>
        <strain evidence="12 13">MJ115</strain>
    </source>
</reference>
<evidence type="ECO:0000256" key="1">
    <source>
        <dbReference type="ARBA" id="ARBA00000083"/>
    </source>
</evidence>